<name>A0ABS8SII4_DATST</name>
<proteinExistence type="predicted"/>
<evidence type="ECO:0000313" key="3">
    <source>
        <dbReference type="Proteomes" id="UP000823775"/>
    </source>
</evidence>
<dbReference type="EMBL" id="JACEIK010000531">
    <property type="protein sequence ID" value="MCD7458628.1"/>
    <property type="molecule type" value="Genomic_DNA"/>
</dbReference>
<evidence type="ECO:0000313" key="2">
    <source>
        <dbReference type="EMBL" id="MCD7458628.1"/>
    </source>
</evidence>
<reference evidence="2 3" key="1">
    <citation type="journal article" date="2021" name="BMC Genomics">
        <title>Datura genome reveals duplications of psychoactive alkaloid biosynthetic genes and high mutation rate following tissue culture.</title>
        <authorList>
            <person name="Rajewski A."/>
            <person name="Carter-House D."/>
            <person name="Stajich J."/>
            <person name="Litt A."/>
        </authorList>
    </citation>
    <scope>NUCLEOTIDE SEQUENCE [LARGE SCALE GENOMIC DNA]</scope>
    <source>
        <strain evidence="2">AR-01</strain>
    </source>
</reference>
<comment type="caution">
    <text evidence="2">The sequence shown here is derived from an EMBL/GenBank/DDBJ whole genome shotgun (WGS) entry which is preliminary data.</text>
</comment>
<keyword evidence="1" id="KW-1133">Transmembrane helix</keyword>
<sequence>RAHYTGELVKQWDRCNAIVVSWLIGIVNKILLAGILYRSSAALITTQMVVIDTHANPQGTNQCFSTISPTPNIPQENNILEI</sequence>
<feature type="transmembrane region" description="Helical" evidence="1">
    <location>
        <begin position="17"/>
        <end position="37"/>
    </location>
</feature>
<keyword evidence="3" id="KW-1185">Reference proteome</keyword>
<keyword evidence="1" id="KW-0812">Transmembrane</keyword>
<gene>
    <name evidence="2" type="ORF">HAX54_038752</name>
</gene>
<evidence type="ECO:0000256" key="1">
    <source>
        <dbReference type="SAM" id="Phobius"/>
    </source>
</evidence>
<protein>
    <submittedName>
        <fullName evidence="2">Uncharacterized protein</fullName>
    </submittedName>
</protein>
<feature type="non-terminal residue" evidence="2">
    <location>
        <position position="1"/>
    </location>
</feature>
<dbReference type="Proteomes" id="UP000823775">
    <property type="component" value="Unassembled WGS sequence"/>
</dbReference>
<organism evidence="2 3">
    <name type="scientific">Datura stramonium</name>
    <name type="common">Jimsonweed</name>
    <name type="synonym">Common thornapple</name>
    <dbReference type="NCBI Taxonomy" id="4076"/>
    <lineage>
        <taxon>Eukaryota</taxon>
        <taxon>Viridiplantae</taxon>
        <taxon>Streptophyta</taxon>
        <taxon>Embryophyta</taxon>
        <taxon>Tracheophyta</taxon>
        <taxon>Spermatophyta</taxon>
        <taxon>Magnoliopsida</taxon>
        <taxon>eudicotyledons</taxon>
        <taxon>Gunneridae</taxon>
        <taxon>Pentapetalae</taxon>
        <taxon>asterids</taxon>
        <taxon>lamiids</taxon>
        <taxon>Solanales</taxon>
        <taxon>Solanaceae</taxon>
        <taxon>Solanoideae</taxon>
        <taxon>Datureae</taxon>
        <taxon>Datura</taxon>
    </lineage>
</organism>
<accession>A0ABS8SII4</accession>
<keyword evidence="1" id="KW-0472">Membrane</keyword>